<dbReference type="InterPro" id="IPR000551">
    <property type="entry name" value="MerR-type_HTH_dom"/>
</dbReference>
<gene>
    <name evidence="6" type="ORF">H9734_04280</name>
</gene>
<dbReference type="SUPFAM" id="SSF46955">
    <property type="entry name" value="Putative DNA-binding domain"/>
    <property type="match status" value="1"/>
</dbReference>
<dbReference type="Pfam" id="PF06445">
    <property type="entry name" value="GyrI-like"/>
    <property type="match status" value="1"/>
</dbReference>
<dbReference type="InterPro" id="IPR009061">
    <property type="entry name" value="DNA-bd_dom_put_sf"/>
</dbReference>
<keyword evidence="3" id="KW-0238">DNA-binding</keyword>
<keyword evidence="4" id="KW-0804">Transcription</keyword>
<evidence type="ECO:0000256" key="3">
    <source>
        <dbReference type="ARBA" id="ARBA00023125"/>
    </source>
</evidence>
<dbReference type="SUPFAM" id="SSF55136">
    <property type="entry name" value="Probable bacterial effector-binding domain"/>
    <property type="match status" value="1"/>
</dbReference>
<dbReference type="SMART" id="SM00422">
    <property type="entry name" value="HTH_MERR"/>
    <property type="match status" value="1"/>
</dbReference>
<dbReference type="CDD" id="cd01107">
    <property type="entry name" value="HTH_BmrR"/>
    <property type="match status" value="1"/>
</dbReference>
<evidence type="ECO:0000313" key="6">
    <source>
        <dbReference type="EMBL" id="HIX76799.1"/>
    </source>
</evidence>
<evidence type="ECO:0000256" key="4">
    <source>
        <dbReference type="ARBA" id="ARBA00023163"/>
    </source>
</evidence>
<keyword evidence="2" id="KW-0805">Transcription regulation</keyword>
<feature type="domain" description="HTH merR-type" evidence="5">
    <location>
        <begin position="4"/>
        <end position="74"/>
    </location>
</feature>
<evidence type="ECO:0000313" key="7">
    <source>
        <dbReference type="Proteomes" id="UP000886890"/>
    </source>
</evidence>
<accession>A0A9D2BIT1</accession>
<reference evidence="6" key="1">
    <citation type="journal article" date="2021" name="PeerJ">
        <title>Extensive microbial diversity within the chicken gut microbiome revealed by metagenomics and culture.</title>
        <authorList>
            <person name="Gilroy R."/>
            <person name="Ravi A."/>
            <person name="Getino M."/>
            <person name="Pursley I."/>
            <person name="Horton D.L."/>
            <person name="Alikhan N.F."/>
            <person name="Baker D."/>
            <person name="Gharbi K."/>
            <person name="Hall N."/>
            <person name="Watson M."/>
            <person name="Adriaenssens E.M."/>
            <person name="Foster-Nyarko E."/>
            <person name="Jarju S."/>
            <person name="Secka A."/>
            <person name="Antonio M."/>
            <person name="Oren A."/>
            <person name="Chaudhuri R.R."/>
            <person name="La Ragione R."/>
            <person name="Hildebrand F."/>
            <person name="Pallen M.J."/>
        </authorList>
    </citation>
    <scope>NUCLEOTIDE SEQUENCE</scope>
    <source>
        <strain evidence="6">CHK183-1962</strain>
    </source>
</reference>
<name>A0A9D2BIT1_9FIRM</name>
<dbReference type="Gene3D" id="3.20.80.10">
    <property type="entry name" value="Regulatory factor, effector binding domain"/>
    <property type="match status" value="1"/>
</dbReference>
<evidence type="ECO:0000259" key="5">
    <source>
        <dbReference type="PROSITE" id="PS50937"/>
    </source>
</evidence>
<dbReference type="EMBL" id="DXEK01000068">
    <property type="protein sequence ID" value="HIX76799.1"/>
    <property type="molecule type" value="Genomic_DNA"/>
</dbReference>
<proteinExistence type="predicted"/>
<dbReference type="InterPro" id="IPR047057">
    <property type="entry name" value="MerR_fam"/>
</dbReference>
<dbReference type="InterPro" id="IPR011256">
    <property type="entry name" value="Reg_factor_effector_dom_sf"/>
</dbReference>
<dbReference type="Pfam" id="PF13411">
    <property type="entry name" value="MerR_1"/>
    <property type="match status" value="1"/>
</dbReference>
<reference evidence="6" key="2">
    <citation type="submission" date="2021-04" db="EMBL/GenBank/DDBJ databases">
        <authorList>
            <person name="Gilroy R."/>
        </authorList>
    </citation>
    <scope>NUCLEOTIDE SEQUENCE</scope>
    <source>
        <strain evidence="6">CHK183-1962</strain>
    </source>
</reference>
<dbReference type="PROSITE" id="PS50937">
    <property type="entry name" value="HTH_MERR_2"/>
    <property type="match status" value="1"/>
</dbReference>
<dbReference type="AlphaFoldDB" id="A0A9D2BIT1"/>
<evidence type="ECO:0000256" key="2">
    <source>
        <dbReference type="ARBA" id="ARBA00023015"/>
    </source>
</evidence>
<dbReference type="GO" id="GO:0003700">
    <property type="term" value="F:DNA-binding transcription factor activity"/>
    <property type="evidence" value="ECO:0007669"/>
    <property type="project" value="InterPro"/>
</dbReference>
<comment type="caution">
    <text evidence="6">The sequence shown here is derived from an EMBL/GenBank/DDBJ whole genome shotgun (WGS) entry which is preliminary data.</text>
</comment>
<sequence length="286" mass="33519">MDDLFSIGELAKYQNLSKQTLIYYDRIDLFRPAYVDPDNGYRYYSSAQIDRLDTILIMKKIGFSLKEIREYMKDYTIDTSLTVLRKQLTVIDRQIRELSMIRSRLLHRCVQMENARNYMEAEATVVTEAVREQYLLVRNVEEPYRMREISIATKRCFAEAFQKHLPVYFQSGVTVPLQRIREGRYTEASAAFLPIEKTEDVQNLHRMPAGTCVCTYHIGDYLSIGRSYNRLLEYCDSHGLKILSDSYEFCINDYLTTDDENEYITKILFYVPPGRESARTPSGQKT</sequence>
<organism evidence="6 7">
    <name type="scientific">Candidatus Fusicatenibacter merdavium</name>
    <dbReference type="NCBI Taxonomy" id="2838600"/>
    <lineage>
        <taxon>Bacteria</taxon>
        <taxon>Bacillati</taxon>
        <taxon>Bacillota</taxon>
        <taxon>Clostridia</taxon>
        <taxon>Lachnospirales</taxon>
        <taxon>Lachnospiraceae</taxon>
        <taxon>Fusicatenibacter</taxon>
    </lineage>
</organism>
<dbReference type="Gene3D" id="1.10.1660.10">
    <property type="match status" value="1"/>
</dbReference>
<keyword evidence="1" id="KW-0678">Repressor</keyword>
<dbReference type="Proteomes" id="UP000886890">
    <property type="component" value="Unassembled WGS sequence"/>
</dbReference>
<evidence type="ECO:0000256" key="1">
    <source>
        <dbReference type="ARBA" id="ARBA00022491"/>
    </source>
</evidence>
<dbReference type="PANTHER" id="PTHR30204:SF69">
    <property type="entry name" value="MERR-FAMILY TRANSCRIPTIONAL REGULATOR"/>
    <property type="match status" value="1"/>
</dbReference>
<protein>
    <submittedName>
        <fullName evidence="6">MerR family transcriptional regulator</fullName>
    </submittedName>
</protein>
<dbReference type="PANTHER" id="PTHR30204">
    <property type="entry name" value="REDOX-CYCLING DRUG-SENSING TRANSCRIPTIONAL ACTIVATOR SOXR"/>
    <property type="match status" value="1"/>
</dbReference>
<dbReference type="GO" id="GO:0003677">
    <property type="term" value="F:DNA binding"/>
    <property type="evidence" value="ECO:0007669"/>
    <property type="project" value="UniProtKB-KW"/>
</dbReference>
<dbReference type="InterPro" id="IPR029442">
    <property type="entry name" value="GyrI-like"/>
</dbReference>